<evidence type="ECO:0000313" key="4">
    <source>
        <dbReference type="Proteomes" id="UP000198228"/>
    </source>
</evidence>
<evidence type="ECO:0000256" key="1">
    <source>
        <dbReference type="SAM" id="MobiDB-lite"/>
    </source>
</evidence>
<accession>A0A1C4ZRV5</accession>
<feature type="domain" description="N-acetyltransferase" evidence="2">
    <location>
        <begin position="14"/>
        <end position="203"/>
    </location>
</feature>
<dbReference type="InterPro" id="IPR000182">
    <property type="entry name" value="GNAT_dom"/>
</dbReference>
<dbReference type="EMBL" id="LT607410">
    <property type="protein sequence ID" value="SCF35698.1"/>
    <property type="molecule type" value="Genomic_DNA"/>
</dbReference>
<dbReference type="InterPro" id="IPR016181">
    <property type="entry name" value="Acyl_CoA_acyltransferase"/>
</dbReference>
<dbReference type="CDD" id="cd04301">
    <property type="entry name" value="NAT_SF"/>
    <property type="match status" value="1"/>
</dbReference>
<keyword evidence="3" id="KW-0808">Transferase</keyword>
<feature type="region of interest" description="Disordered" evidence="1">
    <location>
        <begin position="205"/>
        <end position="233"/>
    </location>
</feature>
<dbReference type="GO" id="GO:0016747">
    <property type="term" value="F:acyltransferase activity, transferring groups other than amino-acyl groups"/>
    <property type="evidence" value="ECO:0007669"/>
    <property type="project" value="InterPro"/>
</dbReference>
<name>A0A1C4ZRV5_9ACTN</name>
<gene>
    <name evidence="3" type="ORF">GA0074696_4801</name>
</gene>
<evidence type="ECO:0000313" key="3">
    <source>
        <dbReference type="EMBL" id="SCF35698.1"/>
    </source>
</evidence>
<reference evidence="3 4" key="1">
    <citation type="submission" date="2016-06" db="EMBL/GenBank/DDBJ databases">
        <authorList>
            <person name="Kjaerup R.B."/>
            <person name="Dalgaard T.S."/>
            <person name="Juul-Madsen H.R."/>
        </authorList>
    </citation>
    <scope>NUCLEOTIDE SEQUENCE [LARGE SCALE GENOMIC DNA]</scope>
    <source>
        <strain evidence="3 4">DSM 43821</strain>
    </source>
</reference>
<proteinExistence type="predicted"/>
<dbReference type="Pfam" id="PF00583">
    <property type="entry name" value="Acetyltransf_1"/>
    <property type="match status" value="1"/>
</dbReference>
<dbReference type="AlphaFoldDB" id="A0A1C4ZRV5"/>
<dbReference type="Proteomes" id="UP000198228">
    <property type="component" value="Chromosome I"/>
</dbReference>
<protein>
    <submittedName>
        <fullName evidence="3">Acetyltransferase (GNAT) family protein</fullName>
    </submittedName>
</protein>
<dbReference type="Gene3D" id="3.40.630.30">
    <property type="match status" value="1"/>
</dbReference>
<evidence type="ECO:0000259" key="2">
    <source>
        <dbReference type="PROSITE" id="PS51186"/>
    </source>
</evidence>
<organism evidence="3 4">
    <name type="scientific">Micromonospora purpureochromogenes</name>
    <dbReference type="NCBI Taxonomy" id="47872"/>
    <lineage>
        <taxon>Bacteria</taxon>
        <taxon>Bacillati</taxon>
        <taxon>Actinomycetota</taxon>
        <taxon>Actinomycetes</taxon>
        <taxon>Micromonosporales</taxon>
        <taxon>Micromonosporaceae</taxon>
        <taxon>Micromonospora</taxon>
    </lineage>
</organism>
<dbReference type="SUPFAM" id="SSF55729">
    <property type="entry name" value="Acyl-CoA N-acyltransferases (Nat)"/>
    <property type="match status" value="1"/>
</dbReference>
<sequence length="233" mass="26331">MEWTGTVETMVVVERGDELGEGYRRRITEVYVRSFAADFVAFSRDTGKLADAFEHMLLLERFYIALVDGEPAGLASLTEGDQTLFAPRWREIRRHLGLARGLLGYVVIRRWFMRPSDGARPRLAEIGFVATEPAYQGRGVATALLRHLLALPGYREYVLEDIKDTNAPALGLYAKLGFTMYKRRKVRFARRAGFTELMSMKLVQDSTSQPTADRSPGAVRRDTEVLPLPEVES</sequence>
<dbReference type="PROSITE" id="PS51186">
    <property type="entry name" value="GNAT"/>
    <property type="match status" value="1"/>
</dbReference>